<dbReference type="RefSeq" id="XP_014151941.1">
    <property type="nucleotide sequence ID" value="XM_014296466.1"/>
</dbReference>
<dbReference type="GO" id="GO:0000062">
    <property type="term" value="F:fatty-acyl-CoA binding"/>
    <property type="evidence" value="ECO:0007669"/>
    <property type="project" value="InterPro"/>
</dbReference>
<accession>A0A0L0FMP8</accession>
<dbReference type="STRING" id="667725.A0A0L0FMP8"/>
<dbReference type="GeneID" id="25910018"/>
<dbReference type="PANTHER" id="PTHR23310">
    <property type="entry name" value="ACYL-COA-BINDING PROTEIN, ACBP"/>
    <property type="match status" value="1"/>
</dbReference>
<sequence length="87" mass="9534">MDFDGAQVAVKNLKTSPSNDEMLKTYALFKQATVGDCNAAKPGMFDVKGKAKWGAWNDIKGKSQDDAKAEYIKHVEELIAKYGSTSM</sequence>
<name>A0A0L0FMP8_9EUKA</name>
<comment type="similarity">
    <text evidence="1">Belongs to the ACBP family.</text>
</comment>
<dbReference type="FunFam" id="1.20.80.10:FF:000010">
    <property type="entry name" value="Acyl-CoA-binding domain-containing protein 5"/>
    <property type="match status" value="1"/>
</dbReference>
<dbReference type="EMBL" id="KQ242572">
    <property type="protein sequence ID" value="KNC78039.1"/>
    <property type="molecule type" value="Genomic_DNA"/>
</dbReference>
<dbReference type="PANTHER" id="PTHR23310:SF62">
    <property type="entry name" value="ACYL-COA BINDING PROTEIN 1, ISOFORM A"/>
    <property type="match status" value="1"/>
</dbReference>
<dbReference type="PROSITE" id="PS51228">
    <property type="entry name" value="ACB_2"/>
    <property type="match status" value="1"/>
</dbReference>
<dbReference type="Proteomes" id="UP000054560">
    <property type="component" value="Unassembled WGS sequence"/>
</dbReference>
<dbReference type="InterPro" id="IPR035984">
    <property type="entry name" value="Acyl-CoA-binding_sf"/>
</dbReference>
<proteinExistence type="inferred from homology"/>
<gene>
    <name evidence="4" type="ORF">SARC_09514</name>
</gene>
<dbReference type="OrthoDB" id="346910at2759"/>
<dbReference type="PRINTS" id="PR00689">
    <property type="entry name" value="ACOABINDINGP"/>
</dbReference>
<dbReference type="InterPro" id="IPR000582">
    <property type="entry name" value="Acyl-CoA-binding_protein"/>
</dbReference>
<evidence type="ECO:0000313" key="5">
    <source>
        <dbReference type="Proteomes" id="UP000054560"/>
    </source>
</evidence>
<dbReference type="SUPFAM" id="SSF47027">
    <property type="entry name" value="Acyl-CoA binding protein"/>
    <property type="match status" value="1"/>
</dbReference>
<evidence type="ECO:0000256" key="2">
    <source>
        <dbReference type="ARBA" id="ARBA00023121"/>
    </source>
</evidence>
<keyword evidence="5" id="KW-1185">Reference proteome</keyword>
<evidence type="ECO:0000259" key="3">
    <source>
        <dbReference type="PROSITE" id="PS51228"/>
    </source>
</evidence>
<dbReference type="Pfam" id="PF00887">
    <property type="entry name" value="ACBP"/>
    <property type="match status" value="1"/>
</dbReference>
<dbReference type="InterPro" id="IPR014352">
    <property type="entry name" value="FERM/acyl-CoA-bd_prot_sf"/>
</dbReference>
<feature type="domain" description="ACB" evidence="3">
    <location>
        <begin position="1"/>
        <end position="84"/>
    </location>
</feature>
<dbReference type="CDD" id="cd00435">
    <property type="entry name" value="ACBP"/>
    <property type="match status" value="1"/>
</dbReference>
<keyword evidence="2" id="KW-0446">Lipid-binding</keyword>
<dbReference type="GO" id="GO:0006631">
    <property type="term" value="P:fatty acid metabolic process"/>
    <property type="evidence" value="ECO:0007669"/>
    <property type="project" value="TreeGrafter"/>
</dbReference>
<evidence type="ECO:0000313" key="4">
    <source>
        <dbReference type="EMBL" id="KNC78039.1"/>
    </source>
</evidence>
<dbReference type="eggNOG" id="KOG0817">
    <property type="taxonomic scope" value="Eukaryota"/>
</dbReference>
<dbReference type="Gene3D" id="1.20.80.10">
    <property type="match status" value="1"/>
</dbReference>
<protein>
    <submittedName>
        <fullName evidence="4">Acyl-CoA-binding protein like 1</fullName>
    </submittedName>
</protein>
<dbReference type="AlphaFoldDB" id="A0A0L0FMP8"/>
<evidence type="ECO:0000256" key="1">
    <source>
        <dbReference type="ARBA" id="ARBA00005567"/>
    </source>
</evidence>
<reference evidence="4 5" key="1">
    <citation type="submission" date="2011-02" db="EMBL/GenBank/DDBJ databases">
        <title>The Genome Sequence of Sphaeroforma arctica JP610.</title>
        <authorList>
            <consortium name="The Broad Institute Genome Sequencing Platform"/>
            <person name="Russ C."/>
            <person name="Cuomo C."/>
            <person name="Young S.K."/>
            <person name="Zeng Q."/>
            <person name="Gargeya S."/>
            <person name="Alvarado L."/>
            <person name="Berlin A."/>
            <person name="Chapman S.B."/>
            <person name="Chen Z."/>
            <person name="Freedman E."/>
            <person name="Gellesch M."/>
            <person name="Goldberg J."/>
            <person name="Griggs A."/>
            <person name="Gujja S."/>
            <person name="Heilman E."/>
            <person name="Heiman D."/>
            <person name="Howarth C."/>
            <person name="Mehta T."/>
            <person name="Neiman D."/>
            <person name="Pearson M."/>
            <person name="Roberts A."/>
            <person name="Saif S."/>
            <person name="Shea T."/>
            <person name="Shenoy N."/>
            <person name="Sisk P."/>
            <person name="Stolte C."/>
            <person name="Sykes S."/>
            <person name="White J."/>
            <person name="Yandava C."/>
            <person name="Burger G."/>
            <person name="Gray M.W."/>
            <person name="Holland P.W.H."/>
            <person name="King N."/>
            <person name="Lang F.B.F."/>
            <person name="Roger A.J."/>
            <person name="Ruiz-Trillo I."/>
            <person name="Haas B."/>
            <person name="Nusbaum C."/>
            <person name="Birren B."/>
        </authorList>
    </citation>
    <scope>NUCLEOTIDE SEQUENCE [LARGE SCALE GENOMIC DNA]</scope>
    <source>
        <strain evidence="4 5">JP610</strain>
    </source>
</reference>
<organism evidence="4 5">
    <name type="scientific">Sphaeroforma arctica JP610</name>
    <dbReference type="NCBI Taxonomy" id="667725"/>
    <lineage>
        <taxon>Eukaryota</taxon>
        <taxon>Ichthyosporea</taxon>
        <taxon>Ichthyophonida</taxon>
        <taxon>Sphaeroforma</taxon>
    </lineage>
</organism>